<protein>
    <submittedName>
        <fullName evidence="1">Uncharacterized protein</fullName>
    </submittedName>
</protein>
<dbReference type="EMBL" id="AAXW01000002">
    <property type="protein sequence ID" value="EAZ93886.1"/>
    <property type="molecule type" value="Genomic_DNA"/>
</dbReference>
<evidence type="ECO:0000313" key="2">
    <source>
        <dbReference type="Proteomes" id="UP000003781"/>
    </source>
</evidence>
<comment type="caution">
    <text evidence="1">The sequence shown here is derived from an EMBL/GenBank/DDBJ whole genome shotgun (WGS) entry which is preliminary data.</text>
</comment>
<dbReference type="AlphaFoldDB" id="A3IJA4"/>
<proteinExistence type="predicted"/>
<accession>A3IJA4</accession>
<dbReference type="Proteomes" id="UP000003781">
    <property type="component" value="Unassembled WGS sequence"/>
</dbReference>
<reference evidence="1 2" key="1">
    <citation type="submission" date="2007-03" db="EMBL/GenBank/DDBJ databases">
        <authorList>
            <person name="Stal L."/>
            <person name="Ferriera S."/>
            <person name="Johnson J."/>
            <person name="Kravitz S."/>
            <person name="Beeson K."/>
            <person name="Sutton G."/>
            <person name="Rogers Y.-H."/>
            <person name="Friedman R."/>
            <person name="Frazier M."/>
            <person name="Venter J.C."/>
        </authorList>
    </citation>
    <scope>NUCLEOTIDE SEQUENCE [LARGE SCALE GENOMIC DNA]</scope>
    <source>
        <strain evidence="1 2">CCY0110</strain>
    </source>
</reference>
<name>A3IJA4_9CHRO</name>
<keyword evidence="2" id="KW-1185">Reference proteome</keyword>
<gene>
    <name evidence="1" type="ORF">CY0110_18862</name>
</gene>
<sequence length="33" mass="3950">MLRDRQRHITLLEPLLLTFSTVLTGWYHDDHGN</sequence>
<evidence type="ECO:0000313" key="1">
    <source>
        <dbReference type="EMBL" id="EAZ93886.1"/>
    </source>
</evidence>
<organism evidence="1 2">
    <name type="scientific">Crocosphaera chwakensis CCY0110</name>
    <dbReference type="NCBI Taxonomy" id="391612"/>
    <lineage>
        <taxon>Bacteria</taxon>
        <taxon>Bacillati</taxon>
        <taxon>Cyanobacteriota</taxon>
        <taxon>Cyanophyceae</taxon>
        <taxon>Oscillatoriophycideae</taxon>
        <taxon>Chroococcales</taxon>
        <taxon>Aphanothecaceae</taxon>
        <taxon>Crocosphaera</taxon>
        <taxon>Crocosphaera chwakensis</taxon>
    </lineage>
</organism>